<gene>
    <name evidence="2" type="ORF">Sradi_2469300</name>
</gene>
<dbReference type="GO" id="GO:0044183">
    <property type="term" value="F:protein folding chaperone"/>
    <property type="evidence" value="ECO:0007669"/>
    <property type="project" value="TreeGrafter"/>
</dbReference>
<dbReference type="AlphaFoldDB" id="A0AAW2SIX2"/>
<dbReference type="InterPro" id="IPR008881">
    <property type="entry name" value="Trigger_fac_ribosome-bd_bac"/>
</dbReference>
<dbReference type="GO" id="GO:0043022">
    <property type="term" value="F:ribosome binding"/>
    <property type="evidence" value="ECO:0007669"/>
    <property type="project" value="TreeGrafter"/>
</dbReference>
<evidence type="ECO:0000313" key="2">
    <source>
        <dbReference type="EMBL" id="KAL0392465.1"/>
    </source>
</evidence>
<sequence length="261" mass="28967">MPFPMGQNVALCSLPKDVKLDAAALCINRSSRIKFTCSRVFCTKCMYVCCLPILDLENFRSLIYCSSSKAGTRLLLKPISAVGSGLEASITDKKDNAISIKDFEIVVESKGDDKMQITVEVSGFKTQEIYDEVFSKMVDDAQPIPGFRRVKGVFYWLHIRVSNIFYGMALAYLSSATNWKLSGKTPNIPKDILLEILGPSKVYEQVIRKIINSAIAECVAKEGITVSKDLQIEQSLEDLEASFEPGSNFKFDATVQCLNKS</sequence>
<dbReference type="GO" id="GO:0003755">
    <property type="term" value="F:peptidyl-prolyl cis-trans isomerase activity"/>
    <property type="evidence" value="ECO:0007669"/>
    <property type="project" value="TreeGrafter"/>
</dbReference>
<dbReference type="EMBL" id="JACGWJ010000010">
    <property type="protein sequence ID" value="KAL0392465.1"/>
    <property type="molecule type" value="Genomic_DNA"/>
</dbReference>
<evidence type="ECO:0000259" key="1">
    <source>
        <dbReference type="Pfam" id="PF05697"/>
    </source>
</evidence>
<protein>
    <recommendedName>
        <fullName evidence="1">Trigger factor ribosome-binding bacterial domain-containing protein</fullName>
    </recommendedName>
</protein>
<dbReference type="GO" id="GO:0043335">
    <property type="term" value="P:protein unfolding"/>
    <property type="evidence" value="ECO:0007669"/>
    <property type="project" value="TreeGrafter"/>
</dbReference>
<accession>A0AAW2SIX2</accession>
<reference evidence="2" key="2">
    <citation type="journal article" date="2024" name="Plant">
        <title>Genomic evolution and insights into agronomic trait innovations of Sesamum species.</title>
        <authorList>
            <person name="Miao H."/>
            <person name="Wang L."/>
            <person name="Qu L."/>
            <person name="Liu H."/>
            <person name="Sun Y."/>
            <person name="Le M."/>
            <person name="Wang Q."/>
            <person name="Wei S."/>
            <person name="Zheng Y."/>
            <person name="Lin W."/>
            <person name="Duan Y."/>
            <person name="Cao H."/>
            <person name="Xiong S."/>
            <person name="Wang X."/>
            <person name="Wei L."/>
            <person name="Li C."/>
            <person name="Ma Q."/>
            <person name="Ju M."/>
            <person name="Zhao R."/>
            <person name="Li G."/>
            <person name="Mu C."/>
            <person name="Tian Q."/>
            <person name="Mei H."/>
            <person name="Zhang T."/>
            <person name="Gao T."/>
            <person name="Zhang H."/>
        </authorList>
    </citation>
    <scope>NUCLEOTIDE SEQUENCE</scope>
    <source>
        <strain evidence="2">G02</strain>
    </source>
</reference>
<comment type="caution">
    <text evidence="2">The sequence shown here is derived from an EMBL/GenBank/DDBJ whole genome shotgun (WGS) entry which is preliminary data.</text>
</comment>
<organism evidence="2">
    <name type="scientific">Sesamum radiatum</name>
    <name type="common">Black benniseed</name>
    <dbReference type="NCBI Taxonomy" id="300843"/>
    <lineage>
        <taxon>Eukaryota</taxon>
        <taxon>Viridiplantae</taxon>
        <taxon>Streptophyta</taxon>
        <taxon>Embryophyta</taxon>
        <taxon>Tracheophyta</taxon>
        <taxon>Spermatophyta</taxon>
        <taxon>Magnoliopsida</taxon>
        <taxon>eudicotyledons</taxon>
        <taxon>Gunneridae</taxon>
        <taxon>Pentapetalae</taxon>
        <taxon>asterids</taxon>
        <taxon>lamiids</taxon>
        <taxon>Lamiales</taxon>
        <taxon>Pedaliaceae</taxon>
        <taxon>Sesamum</taxon>
    </lineage>
</organism>
<proteinExistence type="predicted"/>
<dbReference type="Gene3D" id="3.30.70.1050">
    <property type="entry name" value="Trigger factor ribosome-binding domain"/>
    <property type="match status" value="2"/>
</dbReference>
<dbReference type="GO" id="GO:0051083">
    <property type="term" value="P:'de novo' cotranslational protein folding"/>
    <property type="evidence" value="ECO:0007669"/>
    <property type="project" value="TreeGrafter"/>
</dbReference>
<dbReference type="PANTHER" id="PTHR30560:SF5">
    <property type="entry name" value="OS09G0515400 PROTEIN"/>
    <property type="match status" value="1"/>
</dbReference>
<dbReference type="InterPro" id="IPR036611">
    <property type="entry name" value="Trigger_fac_ribosome-bd_sf"/>
</dbReference>
<dbReference type="Pfam" id="PF05697">
    <property type="entry name" value="Trigger_N"/>
    <property type="match status" value="1"/>
</dbReference>
<dbReference type="InterPro" id="IPR005215">
    <property type="entry name" value="Trig_fac"/>
</dbReference>
<dbReference type="PANTHER" id="PTHR30560">
    <property type="entry name" value="TRIGGER FACTOR CHAPERONE AND PEPTIDYL-PROLYL CIS/TRANS ISOMERASE"/>
    <property type="match status" value="1"/>
</dbReference>
<name>A0AAW2SIX2_SESRA</name>
<reference evidence="2" key="1">
    <citation type="submission" date="2020-06" db="EMBL/GenBank/DDBJ databases">
        <authorList>
            <person name="Li T."/>
            <person name="Hu X."/>
            <person name="Zhang T."/>
            <person name="Song X."/>
            <person name="Zhang H."/>
            <person name="Dai N."/>
            <person name="Sheng W."/>
            <person name="Hou X."/>
            <person name="Wei L."/>
        </authorList>
    </citation>
    <scope>NUCLEOTIDE SEQUENCE</scope>
    <source>
        <strain evidence="2">G02</strain>
        <tissue evidence="2">Leaf</tissue>
    </source>
</reference>
<dbReference type="GO" id="GO:0015031">
    <property type="term" value="P:protein transport"/>
    <property type="evidence" value="ECO:0007669"/>
    <property type="project" value="InterPro"/>
</dbReference>
<feature type="domain" description="Trigger factor ribosome-binding bacterial" evidence="1">
    <location>
        <begin position="188"/>
        <end position="257"/>
    </location>
</feature>